<name>A0AC61QLR9_9BACT</name>
<organism evidence="1 2">
    <name type="scientific">Palleniella muris</name>
    <dbReference type="NCBI Taxonomy" id="3038145"/>
    <lineage>
        <taxon>Bacteria</taxon>
        <taxon>Pseudomonadati</taxon>
        <taxon>Bacteroidota</taxon>
        <taxon>Bacteroidia</taxon>
        <taxon>Bacteroidales</taxon>
        <taxon>Prevotellaceae</taxon>
        <taxon>Palleniella</taxon>
    </lineage>
</organism>
<keyword evidence="2" id="KW-1185">Reference proteome</keyword>
<dbReference type="Proteomes" id="UP000308886">
    <property type="component" value="Unassembled WGS sequence"/>
</dbReference>
<comment type="caution">
    <text evidence="1">The sequence shown here is derived from an EMBL/GenBank/DDBJ whole genome shotgun (WGS) entry which is preliminary data.</text>
</comment>
<dbReference type="EMBL" id="SRZC01000035">
    <property type="protein sequence ID" value="TGX79873.1"/>
    <property type="molecule type" value="Genomic_DNA"/>
</dbReference>
<reference evidence="1" key="1">
    <citation type="submission" date="2019-04" db="EMBL/GenBank/DDBJ databases">
        <title>Microbes associate with the intestines of laboratory mice.</title>
        <authorList>
            <person name="Navarre W."/>
            <person name="Wong E."/>
            <person name="Huang K."/>
            <person name="Tropini C."/>
            <person name="Ng K."/>
            <person name="Yu B."/>
        </authorList>
    </citation>
    <scope>NUCLEOTIDE SEQUENCE</scope>
    <source>
        <strain evidence="1">NM73_A23</strain>
    </source>
</reference>
<evidence type="ECO:0000313" key="2">
    <source>
        <dbReference type="Proteomes" id="UP000308886"/>
    </source>
</evidence>
<evidence type="ECO:0000313" key="1">
    <source>
        <dbReference type="EMBL" id="TGX79873.1"/>
    </source>
</evidence>
<accession>A0AC61QLR9</accession>
<gene>
    <name evidence="1" type="ORF">E5358_14355</name>
</gene>
<proteinExistence type="predicted"/>
<protein>
    <submittedName>
        <fullName evidence="1">Uncharacterized protein</fullName>
    </submittedName>
</protein>
<sequence length="69" mass="8094">MTKAELNFMIDSRVEALVGFLMEDKDMSLLDAFDRVYNSRTYRLLSNPQTGLYYQSAGYVYSYLEEECQ</sequence>